<dbReference type="EMBL" id="NKXO01000002">
    <property type="protein sequence ID" value="PKQ70826.1"/>
    <property type="molecule type" value="Genomic_DNA"/>
</dbReference>
<reference evidence="1 2" key="1">
    <citation type="submission" date="2017-06" db="EMBL/GenBank/DDBJ databases">
        <title>Raineya orbicola gen. nov., sp. nov. a slightly thermophilic bacterium of the phylum Bacteroidetes and the description of Raineyaceae fam. nov.</title>
        <authorList>
            <person name="Albuquerque L."/>
            <person name="Polonia A.R.M."/>
            <person name="Barroso C."/>
            <person name="Froufe H.J.C."/>
            <person name="Lage O."/>
            <person name="Lobo-Da-Cunha A."/>
            <person name="Egas C."/>
            <person name="Da Costa M.S."/>
        </authorList>
    </citation>
    <scope>NUCLEOTIDE SEQUENCE [LARGE SCALE GENOMIC DNA]</scope>
    <source>
        <strain evidence="1 2">SPSPC-11</strain>
    </source>
</reference>
<dbReference type="Proteomes" id="UP000233387">
    <property type="component" value="Unassembled WGS sequence"/>
</dbReference>
<keyword evidence="2" id="KW-1185">Reference proteome</keyword>
<evidence type="ECO:0000313" key="1">
    <source>
        <dbReference type="EMBL" id="PKQ70826.1"/>
    </source>
</evidence>
<protein>
    <submittedName>
        <fullName evidence="1">YfiA: ribosomal subunit interface protein</fullName>
    </submittedName>
</protein>
<dbReference type="InterPro" id="IPR036567">
    <property type="entry name" value="RHF-like"/>
</dbReference>
<evidence type="ECO:0000313" key="2">
    <source>
        <dbReference type="Proteomes" id="UP000233387"/>
    </source>
</evidence>
<proteinExistence type="predicted"/>
<accession>A0A2N3IKG8</accession>
<dbReference type="InterPro" id="IPR003489">
    <property type="entry name" value="RHF/RaiA"/>
</dbReference>
<dbReference type="SUPFAM" id="SSF69754">
    <property type="entry name" value="Ribosome binding protein Y (YfiA homologue)"/>
    <property type="match status" value="1"/>
</dbReference>
<dbReference type="NCBIfam" id="TIGR00741">
    <property type="entry name" value="yfiA"/>
    <property type="match status" value="1"/>
</dbReference>
<dbReference type="Gene3D" id="3.30.160.100">
    <property type="entry name" value="Ribosome hibernation promotion factor-like"/>
    <property type="match status" value="1"/>
</dbReference>
<sequence>MKVQIQSVHFDADIKLLDFIEKKLNKLDTFYDRVIDATVFLRLDKNDHKENKIVEVKINVPGNVIFAKAQKNTFESATDEVVDVLKRQITKHKEKQMNH</sequence>
<dbReference type="Pfam" id="PF02482">
    <property type="entry name" value="Ribosomal_S30AE"/>
    <property type="match status" value="1"/>
</dbReference>
<dbReference type="AlphaFoldDB" id="A0A2N3IKG8"/>
<organism evidence="1 2">
    <name type="scientific">Raineya orbicola</name>
    <dbReference type="NCBI Taxonomy" id="2016530"/>
    <lineage>
        <taxon>Bacteria</taxon>
        <taxon>Pseudomonadati</taxon>
        <taxon>Bacteroidota</taxon>
        <taxon>Cytophagia</taxon>
        <taxon>Cytophagales</taxon>
        <taxon>Raineyaceae</taxon>
        <taxon>Raineya</taxon>
    </lineage>
</organism>
<dbReference type="OrthoDB" id="9808702at2"/>
<dbReference type="RefSeq" id="WP_101357437.1">
    <property type="nucleotide sequence ID" value="NZ_NKXO01000002.1"/>
</dbReference>
<name>A0A2N3IKG8_9BACT</name>
<dbReference type="CDD" id="cd00552">
    <property type="entry name" value="RaiA"/>
    <property type="match status" value="1"/>
</dbReference>
<comment type="caution">
    <text evidence="1">The sequence shown here is derived from an EMBL/GenBank/DDBJ whole genome shotgun (WGS) entry which is preliminary data.</text>
</comment>
<gene>
    <name evidence="1" type="ORF">Rain11_0172</name>
</gene>